<dbReference type="Proteomes" id="UP001159363">
    <property type="component" value="Chromosome 8"/>
</dbReference>
<accession>A0ABQ9GW05</accession>
<evidence type="ECO:0000313" key="2">
    <source>
        <dbReference type="Proteomes" id="UP001159363"/>
    </source>
</evidence>
<dbReference type="InterPro" id="IPR045864">
    <property type="entry name" value="aa-tRNA-synth_II/BPL/LPL"/>
</dbReference>
<organism evidence="1 2">
    <name type="scientific">Dryococelus australis</name>
    <dbReference type="NCBI Taxonomy" id="614101"/>
    <lineage>
        <taxon>Eukaryota</taxon>
        <taxon>Metazoa</taxon>
        <taxon>Ecdysozoa</taxon>
        <taxon>Arthropoda</taxon>
        <taxon>Hexapoda</taxon>
        <taxon>Insecta</taxon>
        <taxon>Pterygota</taxon>
        <taxon>Neoptera</taxon>
        <taxon>Polyneoptera</taxon>
        <taxon>Phasmatodea</taxon>
        <taxon>Verophasmatodea</taxon>
        <taxon>Anareolatae</taxon>
        <taxon>Phasmatidae</taxon>
        <taxon>Eurycanthinae</taxon>
        <taxon>Dryococelus</taxon>
    </lineage>
</organism>
<dbReference type="Gene3D" id="3.30.930.10">
    <property type="entry name" value="Bira Bifunctional Protein, Domain 2"/>
    <property type="match status" value="1"/>
</dbReference>
<proteinExistence type="predicted"/>
<reference evidence="1 2" key="1">
    <citation type="submission" date="2023-02" db="EMBL/GenBank/DDBJ databases">
        <title>LHISI_Scaffold_Assembly.</title>
        <authorList>
            <person name="Stuart O.P."/>
            <person name="Cleave R."/>
            <person name="Magrath M.J.L."/>
            <person name="Mikheyev A.S."/>
        </authorList>
    </citation>
    <scope>NUCLEOTIDE SEQUENCE [LARGE SCALE GENOMIC DNA]</scope>
    <source>
        <strain evidence="1">Daus_M_001</strain>
        <tissue evidence="1">Leg muscle</tissue>
    </source>
</reference>
<keyword evidence="2" id="KW-1185">Reference proteome</keyword>
<evidence type="ECO:0000313" key="1">
    <source>
        <dbReference type="EMBL" id="KAJ8876225.1"/>
    </source>
</evidence>
<gene>
    <name evidence="1" type="ORF">PR048_024135</name>
</gene>
<comment type="caution">
    <text evidence="1">The sequence shown here is derived from an EMBL/GenBank/DDBJ whole genome shotgun (WGS) entry which is preliminary data.</text>
</comment>
<dbReference type="EMBL" id="JARBHB010000009">
    <property type="protein sequence ID" value="KAJ8876225.1"/>
    <property type="molecule type" value="Genomic_DNA"/>
</dbReference>
<protein>
    <submittedName>
        <fullName evidence="1">Uncharacterized protein</fullName>
    </submittedName>
</protein>
<name>A0ABQ9GW05_9NEOP</name>
<sequence length="111" mass="12063">MGRKHLIAGGRNESASDFYKLFQEDRLSEFRAQLHANGMSLSDQSIATLFGLIDTEGSLSDVSAAFKIVTKRRGEAASLAKQAFHELEAVISQAEALGVTVSSCFHLPTLY</sequence>